<accession>A0A0S2IRX6</accession>
<evidence type="ECO:0000313" key="1">
    <source>
        <dbReference type="EMBL" id="ALO26221.1"/>
    </source>
</evidence>
<proteinExistence type="predicted"/>
<dbReference type="AlphaFoldDB" id="A0A0S2IRX6"/>
<sequence>MVFGSYKRENWDIIYEFYNATRTVKEWLTFLFYGENETNR</sequence>
<reference evidence="1 2" key="1">
    <citation type="journal article" date="2015" name="PLoS Negl. Trop. Dis.">
        <title>Distribution of Plasmids in Distinct Leptospira Pathogenic Species.</title>
        <authorList>
            <person name="Wang Y."/>
            <person name="Zhuang X."/>
            <person name="Zhong Y."/>
            <person name="Zhang C."/>
            <person name="Zhang Y."/>
            <person name="Zeng L."/>
            <person name="Zhu Y."/>
            <person name="He P."/>
            <person name="Dong K."/>
            <person name="Pal U."/>
            <person name="Guo X."/>
            <person name="Qin J."/>
        </authorList>
    </citation>
    <scope>NUCLEOTIDE SEQUENCE [LARGE SCALE GENOMIC DNA]</scope>
    <source>
        <strain evidence="1 2">56604</strain>
    </source>
</reference>
<dbReference type="PATRIC" id="fig|280505.15.peg.1908"/>
<dbReference type="Proteomes" id="UP000058857">
    <property type="component" value="Chromosome 1"/>
</dbReference>
<protein>
    <submittedName>
        <fullName evidence="1">Uncharacterized protein</fullName>
    </submittedName>
</protein>
<gene>
    <name evidence="1" type="ORF">LBBP_01946</name>
</gene>
<organism evidence="1">
    <name type="scientific">Leptospira borgpetersenii serovar Ballum</name>
    <dbReference type="NCBI Taxonomy" id="280505"/>
    <lineage>
        <taxon>Bacteria</taxon>
        <taxon>Pseudomonadati</taxon>
        <taxon>Spirochaetota</taxon>
        <taxon>Spirochaetia</taxon>
        <taxon>Leptospirales</taxon>
        <taxon>Leptospiraceae</taxon>
        <taxon>Leptospira</taxon>
    </lineage>
</organism>
<dbReference type="EMBL" id="CP012029">
    <property type="protein sequence ID" value="ALO26221.1"/>
    <property type="molecule type" value="Genomic_DNA"/>
</dbReference>
<name>A0A0S2IRX6_LEPBO</name>
<evidence type="ECO:0000313" key="2">
    <source>
        <dbReference type="Proteomes" id="UP000058857"/>
    </source>
</evidence>